<protein>
    <submittedName>
        <fullName evidence="4">Cupin domain-containing protein</fullName>
    </submittedName>
</protein>
<dbReference type="PROSITE" id="PS50943">
    <property type="entry name" value="HTH_CROC1"/>
    <property type="match status" value="1"/>
</dbReference>
<gene>
    <name evidence="4" type="ORF">JF922_22930</name>
</gene>
<keyword evidence="1" id="KW-0238">DNA-binding</keyword>
<dbReference type="GO" id="GO:0003700">
    <property type="term" value="F:DNA-binding transcription factor activity"/>
    <property type="evidence" value="ECO:0007669"/>
    <property type="project" value="TreeGrafter"/>
</dbReference>
<comment type="caution">
    <text evidence="4">The sequence shown here is derived from an EMBL/GenBank/DDBJ whole genome shotgun (WGS) entry which is preliminary data.</text>
</comment>
<dbReference type="SMART" id="SM00530">
    <property type="entry name" value="HTH_XRE"/>
    <property type="match status" value="1"/>
</dbReference>
<dbReference type="GO" id="GO:0003677">
    <property type="term" value="F:DNA binding"/>
    <property type="evidence" value="ECO:0007669"/>
    <property type="project" value="UniProtKB-KW"/>
</dbReference>
<dbReference type="AlphaFoldDB" id="A0A934K6F6"/>
<dbReference type="Gene3D" id="1.10.260.40">
    <property type="entry name" value="lambda repressor-like DNA-binding domains"/>
    <property type="match status" value="1"/>
</dbReference>
<dbReference type="PANTHER" id="PTHR46797:SF1">
    <property type="entry name" value="METHYLPHOSPHONATE SYNTHASE"/>
    <property type="match status" value="1"/>
</dbReference>
<dbReference type="SUPFAM" id="SSF51182">
    <property type="entry name" value="RmlC-like cupins"/>
    <property type="match status" value="1"/>
</dbReference>
<dbReference type="GO" id="GO:0005829">
    <property type="term" value="C:cytosol"/>
    <property type="evidence" value="ECO:0007669"/>
    <property type="project" value="TreeGrafter"/>
</dbReference>
<accession>A0A934K6F6</accession>
<dbReference type="InterPro" id="IPR013096">
    <property type="entry name" value="Cupin_2"/>
</dbReference>
<evidence type="ECO:0000313" key="5">
    <source>
        <dbReference type="Proteomes" id="UP000612893"/>
    </source>
</evidence>
<sequence length="201" mass="22275">MRFIRLGDVIRAQRKGRFTVDQLSERAGVSSGLISQIERGKGNPSFKTMQRLAAALELPIGALFQNGAPPTAGVPSDPDGLNSTSLHGEQQMVVRRDARKKLVFPKESMVWELLTPDLNRTLEMLRAVVPADYDTREVPFVHQGEECVHIIRGKVEVHIGEQVFALDAGDTITYDATEPHWWRNRGGTEAEVISACTPPSF</sequence>
<feature type="region of interest" description="Disordered" evidence="2">
    <location>
        <begin position="67"/>
        <end position="87"/>
    </location>
</feature>
<dbReference type="InterPro" id="IPR011051">
    <property type="entry name" value="RmlC_Cupin_sf"/>
</dbReference>
<dbReference type="InterPro" id="IPR014710">
    <property type="entry name" value="RmlC-like_jellyroll"/>
</dbReference>
<dbReference type="Pfam" id="PF01381">
    <property type="entry name" value="HTH_3"/>
    <property type="match status" value="1"/>
</dbReference>
<keyword evidence="5" id="KW-1185">Reference proteome</keyword>
<dbReference type="EMBL" id="JAEKNR010000228">
    <property type="protein sequence ID" value="MBJ7600909.1"/>
    <property type="molecule type" value="Genomic_DNA"/>
</dbReference>
<organism evidence="4 5">
    <name type="scientific">Candidatus Nephthysia bennettiae</name>
    <dbReference type="NCBI Taxonomy" id="3127016"/>
    <lineage>
        <taxon>Bacteria</taxon>
        <taxon>Bacillati</taxon>
        <taxon>Candidatus Dormiibacterota</taxon>
        <taxon>Candidatus Dormibacteria</taxon>
        <taxon>Candidatus Dormibacterales</taxon>
        <taxon>Candidatus Dormibacteraceae</taxon>
        <taxon>Candidatus Nephthysia</taxon>
    </lineage>
</organism>
<dbReference type="Gene3D" id="2.60.120.10">
    <property type="entry name" value="Jelly Rolls"/>
    <property type="match status" value="1"/>
</dbReference>
<dbReference type="InterPro" id="IPR050807">
    <property type="entry name" value="TransReg_Diox_bact_type"/>
</dbReference>
<name>A0A934K6F6_9BACT</name>
<evidence type="ECO:0000256" key="2">
    <source>
        <dbReference type="SAM" id="MobiDB-lite"/>
    </source>
</evidence>
<dbReference type="Proteomes" id="UP000612893">
    <property type="component" value="Unassembled WGS sequence"/>
</dbReference>
<dbReference type="PANTHER" id="PTHR46797">
    <property type="entry name" value="HTH-TYPE TRANSCRIPTIONAL REGULATOR"/>
    <property type="match status" value="1"/>
</dbReference>
<proteinExistence type="predicted"/>
<dbReference type="InterPro" id="IPR010982">
    <property type="entry name" value="Lambda_DNA-bd_dom_sf"/>
</dbReference>
<dbReference type="Pfam" id="PF07883">
    <property type="entry name" value="Cupin_2"/>
    <property type="match status" value="1"/>
</dbReference>
<reference evidence="4" key="1">
    <citation type="submission" date="2020-10" db="EMBL/GenBank/DDBJ databases">
        <title>Ca. Dormibacterota MAGs.</title>
        <authorList>
            <person name="Montgomery K."/>
        </authorList>
    </citation>
    <scope>NUCLEOTIDE SEQUENCE [LARGE SCALE GENOMIC DNA]</scope>
    <source>
        <strain evidence="4">SC8812_S17_10</strain>
    </source>
</reference>
<dbReference type="CDD" id="cd00093">
    <property type="entry name" value="HTH_XRE"/>
    <property type="match status" value="1"/>
</dbReference>
<dbReference type="CDD" id="cd02209">
    <property type="entry name" value="cupin_XRE_C"/>
    <property type="match status" value="1"/>
</dbReference>
<dbReference type="InterPro" id="IPR001387">
    <property type="entry name" value="Cro/C1-type_HTH"/>
</dbReference>
<feature type="domain" description="HTH cro/C1-type" evidence="3">
    <location>
        <begin position="19"/>
        <end position="63"/>
    </location>
</feature>
<evidence type="ECO:0000313" key="4">
    <source>
        <dbReference type="EMBL" id="MBJ7600909.1"/>
    </source>
</evidence>
<dbReference type="SUPFAM" id="SSF47413">
    <property type="entry name" value="lambda repressor-like DNA-binding domains"/>
    <property type="match status" value="1"/>
</dbReference>
<evidence type="ECO:0000256" key="1">
    <source>
        <dbReference type="ARBA" id="ARBA00023125"/>
    </source>
</evidence>
<evidence type="ECO:0000259" key="3">
    <source>
        <dbReference type="PROSITE" id="PS50943"/>
    </source>
</evidence>